<reference evidence="2 3" key="1">
    <citation type="journal article" date="2017" name="BMC Genomics">
        <title>Chromosome level assembly and secondary metabolite potential of the parasitic fungus Cordyceps militaris.</title>
        <authorList>
            <person name="Kramer G.J."/>
            <person name="Nodwell J.R."/>
        </authorList>
    </citation>
    <scope>NUCLEOTIDE SEQUENCE [LARGE SCALE GENOMIC DNA]</scope>
    <source>
        <strain evidence="2 3">ATCC 34164</strain>
    </source>
</reference>
<dbReference type="OrthoDB" id="4870614at2759"/>
<name>A0A2H4SGD9_CORMI</name>
<feature type="compositionally biased region" description="Basic and acidic residues" evidence="1">
    <location>
        <begin position="215"/>
        <end position="226"/>
    </location>
</feature>
<dbReference type="Proteomes" id="UP000323067">
    <property type="component" value="Chromosome vii"/>
</dbReference>
<evidence type="ECO:0000313" key="3">
    <source>
        <dbReference type="Proteomes" id="UP000323067"/>
    </source>
</evidence>
<feature type="compositionally biased region" description="Basic and acidic residues" evidence="1">
    <location>
        <begin position="39"/>
        <end position="74"/>
    </location>
</feature>
<evidence type="ECO:0000256" key="1">
    <source>
        <dbReference type="SAM" id="MobiDB-lite"/>
    </source>
</evidence>
<feature type="compositionally biased region" description="Basic and acidic residues" evidence="1">
    <location>
        <begin position="341"/>
        <end position="385"/>
    </location>
</feature>
<accession>A0A2H4SGD9</accession>
<protein>
    <submittedName>
        <fullName evidence="2">Uncharacterized protein</fullName>
    </submittedName>
</protein>
<evidence type="ECO:0000313" key="2">
    <source>
        <dbReference type="EMBL" id="ATY62180.1"/>
    </source>
</evidence>
<dbReference type="AlphaFoldDB" id="A0A2H4SGD9"/>
<feature type="compositionally biased region" description="Basic and acidic residues" evidence="1">
    <location>
        <begin position="83"/>
        <end position="189"/>
    </location>
</feature>
<dbReference type="VEuPathDB" id="FungiDB:A9K55_008944"/>
<dbReference type="VEuPathDB" id="FungiDB:CCM_08691"/>
<feature type="region of interest" description="Disordered" evidence="1">
    <location>
        <begin position="338"/>
        <end position="394"/>
    </location>
</feature>
<dbReference type="EMBL" id="CP023324">
    <property type="protein sequence ID" value="ATY62180.1"/>
    <property type="molecule type" value="Genomic_DNA"/>
</dbReference>
<gene>
    <name evidence="2" type="ORF">A9K55_008944</name>
</gene>
<sequence length="413" mass="45314">MAHRRSDDPYAQDAYYHRNPTSWEPTEPAGPPPRRSKSERKPARPSPDDRGASRRHREEDAPRGSSHRQGDARRPQSPPPPYHYEDRRGGDSRHDPRITRDARDPRDARDSRDPREVRDPRGSRDLRDARDVRDSRSTRPEPPRGDRHEDPHRHQRNKTAEDPGRYRRSSPDHRSSKEYLPRDDRDQARRGGAAYTKSRGRDPSPSHAGRPKTRSSTDDVGRDRHIGHSSRAQGKDKPSSRDLATTEPPRGRDKHASSGTRGVGVGGIAAKVRSSTMPAAEKAAGWWKNPAIQASARTALTAGAAAAMNNRGAKGEWIGAKGVKVGFAALSAALASGGLDSVKRDDGGSGGGGRDRDRGRSSSRDRGRGRSAERGKDKSSGRSKSEGLGGGDYKQKIMQTGLDYFMKKAAAGR</sequence>
<proteinExistence type="predicted"/>
<feature type="region of interest" description="Disordered" evidence="1">
    <location>
        <begin position="1"/>
        <end position="269"/>
    </location>
</feature>
<organism evidence="2 3">
    <name type="scientific">Cordyceps militaris</name>
    <name type="common">Caterpillar fungus</name>
    <name type="synonym">Clavaria militaris</name>
    <dbReference type="NCBI Taxonomy" id="73501"/>
    <lineage>
        <taxon>Eukaryota</taxon>
        <taxon>Fungi</taxon>
        <taxon>Dikarya</taxon>
        <taxon>Ascomycota</taxon>
        <taxon>Pezizomycotina</taxon>
        <taxon>Sordariomycetes</taxon>
        <taxon>Hypocreomycetidae</taxon>
        <taxon>Hypocreales</taxon>
        <taxon>Cordycipitaceae</taxon>
        <taxon>Cordyceps</taxon>
    </lineage>
</organism>